<dbReference type="Gene3D" id="1.10.274.20">
    <property type="entry name" value="Phenylalanine ammonia-lyase 1, domain 3"/>
    <property type="match status" value="1"/>
</dbReference>
<dbReference type="Gene3D" id="1.20.200.10">
    <property type="entry name" value="Fumarase/aspartase (Central domain)"/>
    <property type="match status" value="1"/>
</dbReference>
<dbReference type="HOGENOM" id="CLU_014801_3_1_1"/>
<comment type="similarity">
    <text evidence="1 2">Belongs to the PAL/histidase family.</text>
</comment>
<dbReference type="InterPro" id="IPR008948">
    <property type="entry name" value="L-Aspartase-like"/>
</dbReference>
<dbReference type="AlphaFoldDB" id="A0A093Y122"/>
<dbReference type="GO" id="GO:0006559">
    <property type="term" value="P:L-phenylalanine catabolic process"/>
    <property type="evidence" value="ECO:0007669"/>
    <property type="project" value="InterPro"/>
</dbReference>
<dbReference type="EMBL" id="JPOX01000005">
    <property type="protein sequence ID" value="KFX51213.1"/>
    <property type="molecule type" value="Genomic_DNA"/>
</dbReference>
<dbReference type="GO" id="GO:0016841">
    <property type="term" value="F:ammonia-lyase activity"/>
    <property type="evidence" value="ECO:0007669"/>
    <property type="project" value="InterPro"/>
</dbReference>
<dbReference type="PROSITE" id="PS00488">
    <property type="entry name" value="PAL_HISTIDASE"/>
    <property type="match status" value="1"/>
</dbReference>
<dbReference type="Gene3D" id="1.10.275.10">
    <property type="entry name" value="Fumarase/aspartase (N-terminal domain)"/>
    <property type="match status" value="1"/>
</dbReference>
<dbReference type="InterPro" id="IPR001106">
    <property type="entry name" value="Aromatic_Lyase"/>
</dbReference>
<reference evidence="3" key="1">
    <citation type="journal article" date="2014" name="PLoS Genet.">
        <title>Signature Gene Expression Reveals Novel Clues to the Molecular Mechanisms of Dimorphic Transition in Penicillium marneffei.</title>
        <authorList>
            <person name="Yang E."/>
            <person name="Wang G."/>
            <person name="Cai J."/>
            <person name="Woo P.C."/>
            <person name="Lau S.K."/>
            <person name="Yuen K.-Y."/>
            <person name="Chow W.-N."/>
            <person name="Lin X."/>
        </authorList>
    </citation>
    <scope>NUCLEOTIDE SEQUENCE [LARGE SCALE GENOMIC DNA]</scope>
    <source>
        <strain evidence="3">PM1</strain>
    </source>
</reference>
<dbReference type="InterPro" id="IPR005922">
    <property type="entry name" value="Phe_NH3-lyase"/>
</dbReference>
<gene>
    <name evidence="3" type="ORF">GQ26_0050700</name>
</gene>
<dbReference type="eggNOG" id="KOG0222">
    <property type="taxonomic scope" value="Eukaryota"/>
</dbReference>
<protein>
    <submittedName>
        <fullName evidence="3">Phenylalanine/tyrosine ammonia-lyase</fullName>
    </submittedName>
</protein>
<dbReference type="CDD" id="cd00332">
    <property type="entry name" value="PAL-HAL"/>
    <property type="match status" value="1"/>
</dbReference>
<name>A0A093Y122_TALMA</name>
<dbReference type="SUPFAM" id="SSF48557">
    <property type="entry name" value="L-aspartase-like"/>
    <property type="match status" value="1"/>
</dbReference>
<dbReference type="InterPro" id="IPR024083">
    <property type="entry name" value="Fumarase/histidase_N"/>
</dbReference>
<keyword evidence="2 3" id="KW-0456">Lyase</keyword>
<proteinExistence type="inferred from homology"/>
<dbReference type="GO" id="GO:0005737">
    <property type="term" value="C:cytoplasm"/>
    <property type="evidence" value="ECO:0007669"/>
    <property type="project" value="InterPro"/>
</dbReference>
<dbReference type="Pfam" id="PF00221">
    <property type="entry name" value="Lyase_aromatic"/>
    <property type="match status" value="1"/>
</dbReference>
<evidence type="ECO:0000256" key="1">
    <source>
        <dbReference type="ARBA" id="ARBA00007238"/>
    </source>
</evidence>
<dbReference type="InterPro" id="IPR023144">
    <property type="entry name" value="Phe_NH3-lyase_shielding_dom_sf"/>
</dbReference>
<organism evidence="3">
    <name type="scientific">Talaromyces marneffei PM1</name>
    <dbReference type="NCBI Taxonomy" id="1077442"/>
    <lineage>
        <taxon>Eukaryota</taxon>
        <taxon>Fungi</taxon>
        <taxon>Dikarya</taxon>
        <taxon>Ascomycota</taxon>
        <taxon>Pezizomycotina</taxon>
        <taxon>Eurotiomycetes</taxon>
        <taxon>Eurotiomycetidae</taxon>
        <taxon>Eurotiales</taxon>
        <taxon>Trichocomaceae</taxon>
        <taxon>Talaromyces</taxon>
        <taxon>Talaromyces sect. Talaromyces</taxon>
    </lineage>
</organism>
<dbReference type="PANTHER" id="PTHR10362">
    <property type="entry name" value="HISTIDINE AMMONIA-LYASE"/>
    <property type="match status" value="1"/>
</dbReference>
<sequence length="705" mass="76714">MADMSFPHFKLTHSEWAGLQDILKSDDPVVIDGHSLTIAGVVAIALHGKKAALTDDPKVLDRVNESVQFLETQLFQGHTVYGVTTGFGGSADTRTDKVMSLQVALQQHQNSGVLLPSDKGLLNDTATQINGLQGHALPVPIVKAMMLIRCNSLIRGHSGVRLDLVKNTLTLLNHEMTPVVPLRGSISASGDLMPLSYIVGVLEGSPDIFVHIGDEQNPTFLPAYKALEVAGLQPISLQAKEGLGMVNGTATSCAAGCLAIYEAQQLAVMTQLLTATGTEALLGTAHNYHPFISETRPHTGQIEAAANISAYIEGSGLAPGKHPETIGLAQDRYSLRTAPQWIGPQLEDLTLAHRQVQAEVNSTTDNPLIDAKNGLVHHGGNFQAVCITSAMEKTRSSMQMMGKLLFAQCTELVNSQMNRGLPPNLCVDDPSLSYTCKGLDINMAAYMSELAYLAHSVSSHVQSAEMHNQAVNSLALISARYTLEAVELVSMMTATYIYILCQALDLRCLHLNFIKVAKPKINELLHKYFRSGMTEEVSFNEFASRAWKFLLGKWLNLSHLDLEPRCKATMKESLADLTSACISDYSGLRNVPDILGQIEEYQQAATEALGSTYNATREEFFKSQNTAAYISPASAKLYNFVRKDLRIPFHRGLADHPTLRDPSLTNGVKDLGPGKNIGSLVSEIYLAIRNGRLHEVVMTVKKSED</sequence>
<evidence type="ECO:0000313" key="3">
    <source>
        <dbReference type="EMBL" id="KFX51213.1"/>
    </source>
</evidence>
<dbReference type="InterPro" id="IPR022313">
    <property type="entry name" value="Phe/His_NH3-lyase_AS"/>
</dbReference>
<dbReference type="NCBIfam" id="TIGR01226">
    <property type="entry name" value="phe_am_lyase"/>
    <property type="match status" value="1"/>
</dbReference>
<comment type="caution">
    <text evidence="3">The sequence shown here is derived from an EMBL/GenBank/DDBJ whole genome shotgun (WGS) entry which is preliminary data.</text>
</comment>
<evidence type="ECO:0000256" key="2">
    <source>
        <dbReference type="RuleBase" id="RU003954"/>
    </source>
</evidence>
<accession>A0A093Y122</accession>